<reference evidence="1" key="2">
    <citation type="submission" date="2020-09" db="EMBL/GenBank/DDBJ databases">
        <authorList>
            <person name="Sun Q."/>
            <person name="Ohkuma M."/>
        </authorList>
    </citation>
    <scope>NUCLEOTIDE SEQUENCE</scope>
    <source>
        <strain evidence="1">JCM 4059</strain>
    </source>
</reference>
<accession>A0A919B5C1</accession>
<dbReference type="EMBL" id="BNBD01000009">
    <property type="protein sequence ID" value="GHF56601.1"/>
    <property type="molecule type" value="Genomic_DNA"/>
</dbReference>
<reference evidence="1" key="1">
    <citation type="journal article" date="2014" name="Int. J. Syst. Evol. Microbiol.">
        <title>Complete genome sequence of Corynebacterium casei LMG S-19264T (=DSM 44701T), isolated from a smear-ripened cheese.</title>
        <authorList>
            <consortium name="US DOE Joint Genome Institute (JGI-PGF)"/>
            <person name="Walter F."/>
            <person name="Albersmeier A."/>
            <person name="Kalinowski J."/>
            <person name="Ruckert C."/>
        </authorList>
    </citation>
    <scope>NUCLEOTIDE SEQUENCE</scope>
    <source>
        <strain evidence="1">JCM 4059</strain>
    </source>
</reference>
<gene>
    <name evidence="1" type="ORF">GCM10010218_42420</name>
</gene>
<proteinExistence type="predicted"/>
<dbReference type="Proteomes" id="UP000638313">
    <property type="component" value="Unassembled WGS sequence"/>
</dbReference>
<protein>
    <submittedName>
        <fullName evidence="1">Uncharacterized protein</fullName>
    </submittedName>
</protein>
<comment type="caution">
    <text evidence="1">The sequence shown here is derived from an EMBL/GenBank/DDBJ whole genome shotgun (WGS) entry which is preliminary data.</text>
</comment>
<dbReference type="RefSeq" id="WP_190131246.1">
    <property type="nucleotide sequence ID" value="NZ_BNBD01000009.1"/>
</dbReference>
<evidence type="ECO:0000313" key="2">
    <source>
        <dbReference type="Proteomes" id="UP000638313"/>
    </source>
</evidence>
<sequence>MTPYSLAFFLDVVTTGTVLGAGPADGPGRVSDALGADFAENCFGRTAMTRDYGLPEFYWTRESPDAPWEGHHFTVQVHRLAYGRRGAAGAVLHERYGRFPRRLPFEKLARMLERRGTPLVEVAEDPANAPYYRRFWQPRAEVAISVIGLRETGITPSHLRSGDVYSISAGVGAAGVSLPTG</sequence>
<organism evidence="1 2">
    <name type="scientific">Streptomyces mashuensis</name>
    <dbReference type="NCBI Taxonomy" id="33904"/>
    <lineage>
        <taxon>Bacteria</taxon>
        <taxon>Bacillati</taxon>
        <taxon>Actinomycetota</taxon>
        <taxon>Actinomycetes</taxon>
        <taxon>Kitasatosporales</taxon>
        <taxon>Streptomycetaceae</taxon>
        <taxon>Streptomyces</taxon>
    </lineage>
</organism>
<name>A0A919B5C1_9ACTN</name>
<keyword evidence="2" id="KW-1185">Reference proteome</keyword>
<dbReference type="AlphaFoldDB" id="A0A919B5C1"/>
<evidence type="ECO:0000313" key="1">
    <source>
        <dbReference type="EMBL" id="GHF56601.1"/>
    </source>
</evidence>